<reference evidence="3 5" key="1">
    <citation type="submission" date="2022-10" db="EMBL/GenBank/DDBJ databases">
        <title>Human gut microbiome strain richness.</title>
        <authorList>
            <person name="Chen-Liaw A."/>
        </authorList>
    </citation>
    <scope>NUCLEOTIDE SEQUENCE</scope>
    <source>
        <strain evidence="3">1001713st2_A4_1001713B170214_170313</strain>
        <strain evidence="2 5">D53st1_B1_D53t1_180928</strain>
    </source>
</reference>
<dbReference type="Proteomes" id="UP001213309">
    <property type="component" value="Unassembled WGS sequence"/>
</dbReference>
<evidence type="ECO:0000313" key="3">
    <source>
        <dbReference type="EMBL" id="MDC1880944.1"/>
    </source>
</evidence>
<name>A0AAW6GU54_BACUN</name>
<gene>
    <name evidence="2" type="ORF">POY73_15035</name>
    <name evidence="3" type="ORF">POZ24_13045</name>
</gene>
<sequence length="59" mass="6161">STTFQEPSTDIGYKKKKRLAKSGKDSLTVGKHASPSGGTPFTPGETPFTIGGKGLYNMG</sequence>
<evidence type="ECO:0000313" key="5">
    <source>
        <dbReference type="Proteomes" id="UP001215818"/>
    </source>
</evidence>
<feature type="non-terminal residue" evidence="3">
    <location>
        <position position="1"/>
    </location>
</feature>
<proteinExistence type="predicted"/>
<organism evidence="3 4">
    <name type="scientific">Bacteroides uniformis</name>
    <dbReference type="NCBI Taxonomy" id="820"/>
    <lineage>
        <taxon>Bacteria</taxon>
        <taxon>Pseudomonadati</taxon>
        <taxon>Bacteroidota</taxon>
        <taxon>Bacteroidia</taxon>
        <taxon>Bacteroidales</taxon>
        <taxon>Bacteroidaceae</taxon>
        <taxon>Bacteroides</taxon>
    </lineage>
</organism>
<dbReference type="AlphaFoldDB" id="A0AAW6GU54"/>
<evidence type="ECO:0000313" key="4">
    <source>
        <dbReference type="Proteomes" id="UP001213309"/>
    </source>
</evidence>
<feature type="compositionally biased region" description="Low complexity" evidence="1">
    <location>
        <begin position="34"/>
        <end position="50"/>
    </location>
</feature>
<dbReference type="EMBL" id="JAQNRK010000014">
    <property type="protein sequence ID" value="MDC1795437.1"/>
    <property type="molecule type" value="Genomic_DNA"/>
</dbReference>
<dbReference type="Proteomes" id="UP001215818">
    <property type="component" value="Unassembled WGS sequence"/>
</dbReference>
<accession>A0AAW6GU54</accession>
<evidence type="ECO:0000313" key="2">
    <source>
        <dbReference type="EMBL" id="MDC1795437.1"/>
    </source>
</evidence>
<comment type="caution">
    <text evidence="3">The sequence shown here is derived from an EMBL/GenBank/DDBJ whole genome shotgun (WGS) entry which is preliminary data.</text>
</comment>
<dbReference type="EMBL" id="JAQNSG010000011">
    <property type="protein sequence ID" value="MDC1880944.1"/>
    <property type="molecule type" value="Genomic_DNA"/>
</dbReference>
<dbReference type="RefSeq" id="WP_230327045.1">
    <property type="nucleotide sequence ID" value="NZ_CAXKYG010000017.1"/>
</dbReference>
<feature type="region of interest" description="Disordered" evidence="1">
    <location>
        <begin position="1"/>
        <end position="59"/>
    </location>
</feature>
<evidence type="ECO:0000256" key="1">
    <source>
        <dbReference type="SAM" id="MobiDB-lite"/>
    </source>
</evidence>
<protein>
    <submittedName>
        <fullName evidence="3">Uncharacterized protein</fullName>
    </submittedName>
</protein>